<organism evidence="1 3">
    <name type="scientific">Medicago truncatula</name>
    <name type="common">Barrel medic</name>
    <name type="synonym">Medicago tribuloides</name>
    <dbReference type="NCBI Taxonomy" id="3880"/>
    <lineage>
        <taxon>Eukaryota</taxon>
        <taxon>Viridiplantae</taxon>
        <taxon>Streptophyta</taxon>
        <taxon>Embryophyta</taxon>
        <taxon>Tracheophyta</taxon>
        <taxon>Spermatophyta</taxon>
        <taxon>Magnoliopsida</taxon>
        <taxon>eudicotyledons</taxon>
        <taxon>Gunneridae</taxon>
        <taxon>Pentapetalae</taxon>
        <taxon>rosids</taxon>
        <taxon>fabids</taxon>
        <taxon>Fabales</taxon>
        <taxon>Fabaceae</taxon>
        <taxon>Papilionoideae</taxon>
        <taxon>50 kb inversion clade</taxon>
        <taxon>NPAAA clade</taxon>
        <taxon>Hologalegina</taxon>
        <taxon>IRL clade</taxon>
        <taxon>Trifolieae</taxon>
        <taxon>Medicago</taxon>
    </lineage>
</organism>
<keyword evidence="3" id="KW-1185">Reference proteome</keyword>
<reference evidence="1 3" key="1">
    <citation type="journal article" date="2011" name="Nature">
        <title>The Medicago genome provides insight into the evolution of rhizobial symbioses.</title>
        <authorList>
            <person name="Young N.D."/>
            <person name="Debelle F."/>
            <person name="Oldroyd G.E."/>
            <person name="Geurts R."/>
            <person name="Cannon S.B."/>
            <person name="Udvardi M.K."/>
            <person name="Benedito V.A."/>
            <person name="Mayer K.F."/>
            <person name="Gouzy J."/>
            <person name="Schoof H."/>
            <person name="Van de Peer Y."/>
            <person name="Proost S."/>
            <person name="Cook D.R."/>
            <person name="Meyers B.C."/>
            <person name="Spannagl M."/>
            <person name="Cheung F."/>
            <person name="De Mita S."/>
            <person name="Krishnakumar V."/>
            <person name="Gundlach H."/>
            <person name="Zhou S."/>
            <person name="Mudge J."/>
            <person name="Bharti A.K."/>
            <person name="Murray J.D."/>
            <person name="Naoumkina M.A."/>
            <person name="Rosen B."/>
            <person name="Silverstein K.A."/>
            <person name="Tang H."/>
            <person name="Rombauts S."/>
            <person name="Zhao P.X."/>
            <person name="Zhou P."/>
            <person name="Barbe V."/>
            <person name="Bardou P."/>
            <person name="Bechner M."/>
            <person name="Bellec A."/>
            <person name="Berger A."/>
            <person name="Berges H."/>
            <person name="Bidwell S."/>
            <person name="Bisseling T."/>
            <person name="Choisne N."/>
            <person name="Couloux A."/>
            <person name="Denny R."/>
            <person name="Deshpande S."/>
            <person name="Dai X."/>
            <person name="Doyle J.J."/>
            <person name="Dudez A.M."/>
            <person name="Farmer A.D."/>
            <person name="Fouteau S."/>
            <person name="Franken C."/>
            <person name="Gibelin C."/>
            <person name="Gish J."/>
            <person name="Goldstein S."/>
            <person name="Gonzalez A.J."/>
            <person name="Green P.J."/>
            <person name="Hallab A."/>
            <person name="Hartog M."/>
            <person name="Hua A."/>
            <person name="Humphray S.J."/>
            <person name="Jeong D.H."/>
            <person name="Jing Y."/>
            <person name="Jocker A."/>
            <person name="Kenton S.M."/>
            <person name="Kim D.J."/>
            <person name="Klee K."/>
            <person name="Lai H."/>
            <person name="Lang C."/>
            <person name="Lin S."/>
            <person name="Macmil S.L."/>
            <person name="Magdelenat G."/>
            <person name="Matthews L."/>
            <person name="McCorrison J."/>
            <person name="Monaghan E.L."/>
            <person name="Mun J.H."/>
            <person name="Najar F.Z."/>
            <person name="Nicholson C."/>
            <person name="Noirot C."/>
            <person name="O'Bleness M."/>
            <person name="Paule C.R."/>
            <person name="Poulain J."/>
            <person name="Prion F."/>
            <person name="Qin B."/>
            <person name="Qu C."/>
            <person name="Retzel E.F."/>
            <person name="Riddle C."/>
            <person name="Sallet E."/>
            <person name="Samain S."/>
            <person name="Samson N."/>
            <person name="Sanders I."/>
            <person name="Saurat O."/>
            <person name="Scarpelli C."/>
            <person name="Schiex T."/>
            <person name="Segurens B."/>
            <person name="Severin A.J."/>
            <person name="Sherrier D.J."/>
            <person name="Shi R."/>
            <person name="Sims S."/>
            <person name="Singer S.R."/>
            <person name="Sinharoy S."/>
            <person name="Sterck L."/>
            <person name="Viollet A."/>
            <person name="Wang B.B."/>
            <person name="Wang K."/>
            <person name="Wang M."/>
            <person name="Wang X."/>
            <person name="Warfsmann J."/>
            <person name="Weissenbach J."/>
            <person name="White D.D."/>
            <person name="White J.D."/>
            <person name="Wiley G.B."/>
            <person name="Wincker P."/>
            <person name="Xing Y."/>
            <person name="Yang L."/>
            <person name="Yao Z."/>
            <person name="Ying F."/>
            <person name="Zhai J."/>
            <person name="Zhou L."/>
            <person name="Zuber A."/>
            <person name="Denarie J."/>
            <person name="Dixon R.A."/>
            <person name="May G.D."/>
            <person name="Schwartz D.C."/>
            <person name="Rogers J."/>
            <person name="Quetier F."/>
            <person name="Town C.D."/>
            <person name="Roe B.A."/>
        </authorList>
    </citation>
    <scope>NUCLEOTIDE SEQUENCE [LARGE SCALE GENOMIC DNA]</scope>
    <source>
        <strain evidence="1">A17</strain>
        <strain evidence="2 3">cv. Jemalong A17</strain>
    </source>
</reference>
<accession>A0A072VTM5</accession>
<evidence type="ECO:0000313" key="3">
    <source>
        <dbReference type="Proteomes" id="UP000002051"/>
    </source>
</evidence>
<reference evidence="2" key="3">
    <citation type="submission" date="2015-04" db="UniProtKB">
        <authorList>
            <consortium name="EnsemblPlants"/>
        </authorList>
    </citation>
    <scope>IDENTIFICATION</scope>
    <source>
        <strain evidence="2">cv. Jemalong A17</strain>
    </source>
</reference>
<dbReference type="EnsemblPlants" id="KEH41450">
    <property type="protein sequence ID" value="KEH41450"/>
    <property type="gene ID" value="MTR_1g051085"/>
</dbReference>
<sequence length="74" mass="8475">MENGESASIKQLERANKTNSCQEEIGLQMPKIMQGNVRRYGDCLTSKIKQEYKKKQFSICCSNSKNKFAYMDTA</sequence>
<dbReference type="Proteomes" id="UP000002051">
    <property type="component" value="Unassembled WGS sequence"/>
</dbReference>
<evidence type="ECO:0000313" key="2">
    <source>
        <dbReference type="EnsemblPlants" id="KEH41450"/>
    </source>
</evidence>
<dbReference type="AlphaFoldDB" id="A0A072VTM5"/>
<protein>
    <submittedName>
        <fullName evidence="1 2">Uncharacterized protein</fullName>
    </submittedName>
</protein>
<dbReference type="HOGENOM" id="CLU_2691436_0_0_1"/>
<evidence type="ECO:0000313" key="1">
    <source>
        <dbReference type="EMBL" id="KEH41450.1"/>
    </source>
</evidence>
<dbReference type="EMBL" id="CM001217">
    <property type="protein sequence ID" value="KEH41450.1"/>
    <property type="molecule type" value="Genomic_DNA"/>
</dbReference>
<name>A0A072VTM5_MEDTR</name>
<gene>
    <name evidence="1" type="ordered locus">MTR_1g051085</name>
</gene>
<proteinExistence type="predicted"/>
<reference evidence="1 3" key="2">
    <citation type="journal article" date="2014" name="BMC Genomics">
        <title>An improved genome release (version Mt4.0) for the model legume Medicago truncatula.</title>
        <authorList>
            <person name="Tang H."/>
            <person name="Krishnakumar V."/>
            <person name="Bidwell S."/>
            <person name="Rosen B."/>
            <person name="Chan A."/>
            <person name="Zhou S."/>
            <person name="Gentzbittel L."/>
            <person name="Childs K.L."/>
            <person name="Yandell M."/>
            <person name="Gundlach H."/>
            <person name="Mayer K.F."/>
            <person name="Schwartz D.C."/>
            <person name="Town C.D."/>
        </authorList>
    </citation>
    <scope>GENOME REANNOTATION</scope>
    <source>
        <strain evidence="1">A17</strain>
        <strain evidence="2 3">cv. Jemalong A17</strain>
    </source>
</reference>